<sequence length="107" mass="11716">MNSHPDHIAPLPSTHVDNGILGRVPSQYVAQALNSLPAPACTVDDEIRVEVDADWAGRVCLTFKKQHYRRSRAKTSYCSWLCTYAEAANGASDGPSPAAVVRRSQHR</sequence>
<comment type="caution">
    <text evidence="2">The sequence shown here is derived from an EMBL/GenBank/DDBJ whole genome shotgun (WGS) entry which is preliminary data.</text>
</comment>
<accession>A0ABS8XW23</accession>
<gene>
    <name evidence="2" type="ORF">LXT13_20880</name>
</gene>
<protein>
    <submittedName>
        <fullName evidence="2">Uncharacterized protein</fullName>
    </submittedName>
</protein>
<proteinExistence type="predicted"/>
<evidence type="ECO:0000313" key="2">
    <source>
        <dbReference type="EMBL" id="MCE4556856.1"/>
    </source>
</evidence>
<evidence type="ECO:0000256" key="1">
    <source>
        <dbReference type="SAM" id="MobiDB-lite"/>
    </source>
</evidence>
<organism evidence="2 3">
    <name type="scientific">Pelomonas cellulosilytica</name>
    <dbReference type="NCBI Taxonomy" id="2906762"/>
    <lineage>
        <taxon>Bacteria</taxon>
        <taxon>Pseudomonadati</taxon>
        <taxon>Pseudomonadota</taxon>
        <taxon>Betaproteobacteria</taxon>
        <taxon>Burkholderiales</taxon>
        <taxon>Sphaerotilaceae</taxon>
        <taxon>Roseateles</taxon>
    </lineage>
</organism>
<dbReference type="EMBL" id="JAJTWU010000008">
    <property type="protein sequence ID" value="MCE4556856.1"/>
    <property type="molecule type" value="Genomic_DNA"/>
</dbReference>
<feature type="region of interest" description="Disordered" evidence="1">
    <location>
        <begin position="88"/>
        <end position="107"/>
    </location>
</feature>
<dbReference type="RefSeq" id="WP_233373978.1">
    <property type="nucleotide sequence ID" value="NZ_JAJTWU010000008.1"/>
</dbReference>
<dbReference type="Proteomes" id="UP001200741">
    <property type="component" value="Unassembled WGS sequence"/>
</dbReference>
<name>A0ABS8XW23_9BURK</name>
<keyword evidence="3" id="KW-1185">Reference proteome</keyword>
<reference evidence="2 3" key="1">
    <citation type="submission" date="2021-12" db="EMBL/GenBank/DDBJ databases">
        <title>Genome seq of P8.</title>
        <authorList>
            <person name="Seo T."/>
        </authorList>
    </citation>
    <scope>NUCLEOTIDE SEQUENCE [LARGE SCALE GENOMIC DNA]</scope>
    <source>
        <strain evidence="2 3">P8</strain>
    </source>
</reference>
<evidence type="ECO:0000313" key="3">
    <source>
        <dbReference type="Proteomes" id="UP001200741"/>
    </source>
</evidence>